<evidence type="ECO:0000256" key="1">
    <source>
        <dbReference type="SAM" id="Phobius"/>
    </source>
</evidence>
<reference evidence="2" key="1">
    <citation type="submission" date="2023-07" db="EMBL/GenBank/DDBJ databases">
        <title>Genomic Encyclopedia of Type Strains, Phase IV (KMG-IV): sequencing the most valuable type-strain genomes for metagenomic binning, comparative biology and taxonomic classification.</title>
        <authorList>
            <person name="Goeker M."/>
        </authorList>
    </citation>
    <scope>NUCLEOTIDE SEQUENCE</scope>
    <source>
        <strain evidence="2">DSM 24202</strain>
    </source>
</reference>
<accession>A0AAE4ANN5</accession>
<evidence type="ECO:0000313" key="2">
    <source>
        <dbReference type="EMBL" id="MDQ0288552.1"/>
    </source>
</evidence>
<proteinExistence type="predicted"/>
<dbReference type="Gene3D" id="2.60.120.560">
    <property type="entry name" value="Exo-inulinase, domain 1"/>
    <property type="match status" value="2"/>
</dbReference>
<keyword evidence="1" id="KW-0812">Transmembrane</keyword>
<gene>
    <name evidence="2" type="ORF">J3R75_000659</name>
</gene>
<dbReference type="AlphaFoldDB" id="A0AAE4ANN5"/>
<keyword evidence="1" id="KW-1133">Transmembrane helix</keyword>
<organism evidence="2 3">
    <name type="scientific">Oligosphaera ethanolica</name>
    <dbReference type="NCBI Taxonomy" id="760260"/>
    <lineage>
        <taxon>Bacteria</taxon>
        <taxon>Pseudomonadati</taxon>
        <taxon>Lentisphaerota</taxon>
        <taxon>Oligosphaeria</taxon>
        <taxon>Oligosphaerales</taxon>
        <taxon>Oligosphaeraceae</taxon>
        <taxon>Oligosphaera</taxon>
    </lineage>
</organism>
<keyword evidence="1" id="KW-0472">Membrane</keyword>
<sequence>MAGQVAGHQQGARRGASWLNVGIGCGLLFLLAMGGGLWWRQRQSLAPSASGGNAALVPAGWMQLESRERLGATFAATAALAGAPGADCALVGRLWGQLCQLDVVIMADVVRIVERRGGPGNEQALAEAALSQPLAAGDRLTLLKSSDVVALYRNAVQLVAAPLQQQEWRRLAWGWAGESAADAVAPQLSCQRIAPLLFSDNFMHDEGALGEWKVAHGDWQVHALQTPVRSANPFSFLGRGERGEAIAGYWFWRNYRFTCAAHPLPGSSFGLGFCRVDERNGYELRWRPDSGKAPAALVLSKVCDGERQVLAEKTMVFAPGFWTELSASQLNGLLEVHVDGHRVMQVVDSTPFLGGGISLLSDGGEGTVFDDVDVRPVDRLDLADAPWPDLVWRQLPGSGAGDAAWHDVASGEIGGIELVNSSVSCVVSGMDAGTAVLELRSRISDGCALLARVGPGVDGAPAARILWRHPGGEEQLASMPLPALPASSELRFSCLGRNAWVVLDGQSICWARVPLAAAGLGGVSLVARPGTAPLPALTRVGIAPALPLPQVADRVETFTHEESMSNWNNPVLEWLPAQASDDTDYWHRSDFWSALAVDMDVMRLRSLAAQPRWGLAMGSEVDNGAAINTVASLIVDSKSNELQFRPDRGQEPLVLKMTRPPRSLGLERRDGRLVAYVDGEAAWNAALPASLRRLAFVGRIGKGDTRPWAEGVTLRAAGVKTDSFREAPAQWLPVAGTWEVTNRWECDPRWSFFSGVQPDGVACNWHKVRHGESLTVEYFVGPKMDTSRGKKYEYAGDFNFVLGADGRDISSGYSFMFGGWDDRGSQILRKKKVLVENTSVIVPRTGAIHRRWFSLKVRKDGSRLSFWVDGVRVGTVVDPEPLTGDRLGLWTWHNGMMVAQFRLSSDQDEFALLPPGTLPEGAPKTPYE</sequence>
<evidence type="ECO:0000313" key="3">
    <source>
        <dbReference type="Proteomes" id="UP001238163"/>
    </source>
</evidence>
<protein>
    <submittedName>
        <fullName evidence="2">Uncharacterized protein</fullName>
    </submittedName>
</protein>
<name>A0AAE4ANN5_9BACT</name>
<dbReference type="Proteomes" id="UP001238163">
    <property type="component" value="Unassembled WGS sequence"/>
</dbReference>
<dbReference type="EMBL" id="JAUSVL010000001">
    <property type="protein sequence ID" value="MDQ0288552.1"/>
    <property type="molecule type" value="Genomic_DNA"/>
</dbReference>
<keyword evidence="3" id="KW-1185">Reference proteome</keyword>
<feature type="transmembrane region" description="Helical" evidence="1">
    <location>
        <begin position="18"/>
        <end position="39"/>
    </location>
</feature>
<dbReference type="RefSeq" id="WP_307259881.1">
    <property type="nucleotide sequence ID" value="NZ_JAUSVL010000001.1"/>
</dbReference>
<comment type="caution">
    <text evidence="2">The sequence shown here is derived from an EMBL/GenBank/DDBJ whole genome shotgun (WGS) entry which is preliminary data.</text>
</comment>